<sequence length="300" mass="34882">MLGQRATPKVRLYRFGNTSNELIELYGKSCIYGIKPRSLASSWGFGKLPKGRLLELCKAQKLQLDELRIEYAAKILLSEINQKKSDFDVEAEVYRQLPLQEQHKFLALGWHLEEIHVTWAHLEKKQTRLRTYTKSLKESCSQIPHHVLDLWSLTQLFYDHVDDYTRMDLDFAAAENLRELSGEKAWEAIENFTQGQKEWDNPPNIISEQEVANLKAQAKRLFGNENVLVEMHRGITWDKVENLYLQSSPQVLLSFEEHTPPVTYQKEVEETLGTPIEVIFDEKKLGSSYEVSLDNSWRTI</sequence>
<comment type="caution">
    <text evidence="1">The sequence shown here is derived from an EMBL/GenBank/DDBJ whole genome shotgun (WGS) entry which is preliminary data.</text>
</comment>
<evidence type="ECO:0000313" key="1">
    <source>
        <dbReference type="EMBL" id="GJT15216.1"/>
    </source>
</evidence>
<gene>
    <name evidence="1" type="ORF">Tco_0873922</name>
</gene>
<proteinExistence type="predicted"/>
<organism evidence="1 2">
    <name type="scientific">Tanacetum coccineum</name>
    <dbReference type="NCBI Taxonomy" id="301880"/>
    <lineage>
        <taxon>Eukaryota</taxon>
        <taxon>Viridiplantae</taxon>
        <taxon>Streptophyta</taxon>
        <taxon>Embryophyta</taxon>
        <taxon>Tracheophyta</taxon>
        <taxon>Spermatophyta</taxon>
        <taxon>Magnoliopsida</taxon>
        <taxon>eudicotyledons</taxon>
        <taxon>Gunneridae</taxon>
        <taxon>Pentapetalae</taxon>
        <taxon>asterids</taxon>
        <taxon>campanulids</taxon>
        <taxon>Asterales</taxon>
        <taxon>Asteraceae</taxon>
        <taxon>Asteroideae</taxon>
        <taxon>Anthemideae</taxon>
        <taxon>Anthemidinae</taxon>
        <taxon>Tanacetum</taxon>
    </lineage>
</organism>
<keyword evidence="2" id="KW-1185">Reference proteome</keyword>
<evidence type="ECO:0000313" key="2">
    <source>
        <dbReference type="Proteomes" id="UP001151760"/>
    </source>
</evidence>
<reference evidence="1" key="2">
    <citation type="submission" date="2022-01" db="EMBL/GenBank/DDBJ databases">
        <authorList>
            <person name="Yamashiro T."/>
            <person name="Shiraishi A."/>
            <person name="Satake H."/>
            <person name="Nakayama K."/>
        </authorList>
    </citation>
    <scope>NUCLEOTIDE SEQUENCE</scope>
</reference>
<dbReference type="Proteomes" id="UP001151760">
    <property type="component" value="Unassembled WGS sequence"/>
</dbReference>
<reference evidence="1" key="1">
    <citation type="journal article" date="2022" name="Int. J. Mol. Sci.">
        <title>Draft Genome of Tanacetum Coccineum: Genomic Comparison of Closely Related Tanacetum-Family Plants.</title>
        <authorList>
            <person name="Yamashiro T."/>
            <person name="Shiraishi A."/>
            <person name="Nakayama K."/>
            <person name="Satake H."/>
        </authorList>
    </citation>
    <scope>NUCLEOTIDE SEQUENCE</scope>
</reference>
<protein>
    <submittedName>
        <fullName evidence="1">Uncharacterized protein</fullName>
    </submittedName>
</protein>
<dbReference type="EMBL" id="BQNB010013379">
    <property type="protein sequence ID" value="GJT15216.1"/>
    <property type="molecule type" value="Genomic_DNA"/>
</dbReference>
<accession>A0ABQ5BK75</accession>
<name>A0ABQ5BK75_9ASTR</name>